<keyword evidence="4" id="KW-0472">Membrane</keyword>
<feature type="repeat" description="PPR" evidence="3">
    <location>
        <begin position="431"/>
        <end position="465"/>
    </location>
</feature>
<keyword evidence="4" id="KW-1133">Transmembrane helix</keyword>
<feature type="repeat" description="PPR" evidence="3">
    <location>
        <begin position="361"/>
        <end position="395"/>
    </location>
</feature>
<evidence type="ECO:0008006" key="7">
    <source>
        <dbReference type="Google" id="ProtNLM"/>
    </source>
</evidence>
<dbReference type="Proteomes" id="UP000734854">
    <property type="component" value="Unassembled WGS sequence"/>
</dbReference>
<feature type="repeat" description="PPR" evidence="3">
    <location>
        <begin position="255"/>
        <end position="289"/>
    </location>
</feature>
<dbReference type="InterPro" id="IPR002885">
    <property type="entry name" value="PPR_rpt"/>
</dbReference>
<dbReference type="PANTHER" id="PTHR47447">
    <property type="entry name" value="OS03G0856100 PROTEIN"/>
    <property type="match status" value="1"/>
</dbReference>
<dbReference type="Pfam" id="PF13812">
    <property type="entry name" value="PPR_3"/>
    <property type="match status" value="1"/>
</dbReference>
<dbReference type="EMBL" id="JACMSC010000006">
    <property type="protein sequence ID" value="KAG6517480.1"/>
    <property type="molecule type" value="Genomic_DNA"/>
</dbReference>
<dbReference type="InterPro" id="IPR011990">
    <property type="entry name" value="TPR-like_helical_dom_sf"/>
</dbReference>
<evidence type="ECO:0000313" key="6">
    <source>
        <dbReference type="Proteomes" id="UP000734854"/>
    </source>
</evidence>
<sequence length="723" mass="82293">MRIMAWATIARPIGSIVDDSSPKHFRSIVTDGSGSGAECPPLSRFFSHTDYFFIKEMVLIYLYRSLAKVAKPRIFKSYRSAAGHHDIAVTYSKHIHSLCDSVESTQVNPAKKEICQVDGRQFVAGGLKSFDHNSLETKFVVEPVTDCETPNSCAKICDEAERICKILSNQPNLNINSSLDEAGISVSPTLVAEVLKRLSNAGMITHYFFSWAEKQKGFVYTSEIFHHLIEALGKIKQFRLIWNLVDIMMRRGLLKRETFTLIIRRYVRAKKLKEAVESFEKMSLFGLKAELSDYNSLIDTISKSKNVKKAQEICNEMKRTKRFIPDLKTHTILLEGWGLVRDLASLRVAYQKMLDEGIVPDVVTYGIIINAFCKSGMCDDAIKIFNEMEANNCKPSPHIYCSLINGLGSEKRLDEALKYFELSKANGSPPELPTYNAVVGSYCWVLKFEDAFRIIVEMKKCGIGPNARTLEIVLQHLIKAEKIEEAYANFQSMENKFGCEPQLNTYSMMLNMFCTVERIDMAIKVWNQMNEKGIPPCMHMFSTMINGFCSMNRLDDVCRYFQEMLDRGIRPPGQLYSKVKDTLLDGGRRDLAIHFGLELDQQWQNCHQSIGIISSQDIEDVRELHEEEFVLDEEEEDVMAFEFQSDTEEVLEKWYHIACNRKATKQPGLFGLVATVNYKIDQQPYQNVFYNGTIEVVETGSFISIGSVFLVTLGVALLIFLEL</sequence>
<keyword evidence="2" id="KW-0677">Repeat</keyword>
<gene>
    <name evidence="5" type="ORF">ZIOFF_020872</name>
</gene>
<feature type="repeat" description="PPR" evidence="3">
    <location>
        <begin position="502"/>
        <end position="536"/>
    </location>
</feature>
<evidence type="ECO:0000256" key="4">
    <source>
        <dbReference type="SAM" id="Phobius"/>
    </source>
</evidence>
<dbReference type="AlphaFoldDB" id="A0A8J5HI58"/>
<evidence type="ECO:0000256" key="2">
    <source>
        <dbReference type="ARBA" id="ARBA00022737"/>
    </source>
</evidence>
<evidence type="ECO:0000256" key="3">
    <source>
        <dbReference type="PROSITE-ProRule" id="PRU00708"/>
    </source>
</evidence>
<proteinExistence type="inferred from homology"/>
<dbReference type="SUPFAM" id="SSF81901">
    <property type="entry name" value="HCP-like"/>
    <property type="match status" value="1"/>
</dbReference>
<feature type="repeat" description="PPR" evidence="3">
    <location>
        <begin position="396"/>
        <end position="430"/>
    </location>
</feature>
<evidence type="ECO:0000313" key="5">
    <source>
        <dbReference type="EMBL" id="KAG6517480.1"/>
    </source>
</evidence>
<feature type="repeat" description="PPR" evidence="3">
    <location>
        <begin position="537"/>
        <end position="571"/>
    </location>
</feature>
<reference evidence="5 6" key="1">
    <citation type="submission" date="2020-08" db="EMBL/GenBank/DDBJ databases">
        <title>Plant Genome Project.</title>
        <authorList>
            <person name="Zhang R.-G."/>
        </authorList>
    </citation>
    <scope>NUCLEOTIDE SEQUENCE [LARGE SCALE GENOMIC DNA]</scope>
    <source>
        <tissue evidence="5">Rhizome</tissue>
    </source>
</reference>
<keyword evidence="6" id="KW-1185">Reference proteome</keyword>
<dbReference type="PANTHER" id="PTHR47447:SF28">
    <property type="entry name" value="PENTACOTRIPEPTIDE-REPEAT REGION OF PRORP DOMAIN-CONTAINING PROTEIN"/>
    <property type="match status" value="1"/>
</dbReference>
<dbReference type="Pfam" id="PF13041">
    <property type="entry name" value="PPR_2"/>
    <property type="match status" value="3"/>
</dbReference>
<keyword evidence="4" id="KW-0812">Transmembrane</keyword>
<feature type="transmembrane region" description="Helical" evidence="4">
    <location>
        <begin position="702"/>
        <end position="721"/>
    </location>
</feature>
<dbReference type="Gene3D" id="1.25.40.10">
    <property type="entry name" value="Tetratricopeptide repeat domain"/>
    <property type="match status" value="4"/>
</dbReference>
<evidence type="ECO:0000256" key="1">
    <source>
        <dbReference type="ARBA" id="ARBA00007626"/>
    </source>
</evidence>
<organism evidence="5 6">
    <name type="scientific">Zingiber officinale</name>
    <name type="common">Ginger</name>
    <name type="synonym">Amomum zingiber</name>
    <dbReference type="NCBI Taxonomy" id="94328"/>
    <lineage>
        <taxon>Eukaryota</taxon>
        <taxon>Viridiplantae</taxon>
        <taxon>Streptophyta</taxon>
        <taxon>Embryophyta</taxon>
        <taxon>Tracheophyta</taxon>
        <taxon>Spermatophyta</taxon>
        <taxon>Magnoliopsida</taxon>
        <taxon>Liliopsida</taxon>
        <taxon>Zingiberales</taxon>
        <taxon>Zingiberaceae</taxon>
        <taxon>Zingiber</taxon>
    </lineage>
</organism>
<accession>A0A8J5HI58</accession>
<protein>
    <recommendedName>
        <fullName evidence="7">Pentatricopeptide repeat-containing protein</fullName>
    </recommendedName>
</protein>
<dbReference type="PROSITE" id="PS51375">
    <property type="entry name" value="PPR"/>
    <property type="match status" value="6"/>
</dbReference>
<comment type="similarity">
    <text evidence="1">Belongs to the PPR family. P subfamily.</text>
</comment>
<comment type="caution">
    <text evidence="5">The sequence shown here is derived from an EMBL/GenBank/DDBJ whole genome shotgun (WGS) entry which is preliminary data.</text>
</comment>
<dbReference type="NCBIfam" id="TIGR00756">
    <property type="entry name" value="PPR"/>
    <property type="match status" value="5"/>
</dbReference>
<name>A0A8J5HI58_ZINOF</name>